<dbReference type="OrthoDB" id="9796712at2"/>
<name>A0A1M5FPR1_9BACT</name>
<dbReference type="InterPro" id="IPR033753">
    <property type="entry name" value="GCV_H/Fam206"/>
</dbReference>
<evidence type="ECO:0000313" key="6">
    <source>
        <dbReference type="EMBL" id="SHF93161.1"/>
    </source>
</evidence>
<comment type="similarity">
    <text evidence="1 3">Belongs to the GcvH family.</text>
</comment>
<evidence type="ECO:0000256" key="1">
    <source>
        <dbReference type="ARBA" id="ARBA00009249"/>
    </source>
</evidence>
<comment type="cofactor">
    <cofactor evidence="3">
        <name>(R)-lipoate</name>
        <dbReference type="ChEBI" id="CHEBI:83088"/>
    </cofactor>
    <text evidence="3">Binds 1 lipoyl cofactor covalently.</text>
</comment>
<dbReference type="Gene3D" id="2.40.50.100">
    <property type="match status" value="1"/>
</dbReference>
<dbReference type="CDD" id="cd06848">
    <property type="entry name" value="GCS_H"/>
    <property type="match status" value="1"/>
</dbReference>
<dbReference type="GO" id="GO:0005737">
    <property type="term" value="C:cytoplasm"/>
    <property type="evidence" value="ECO:0007669"/>
    <property type="project" value="TreeGrafter"/>
</dbReference>
<protein>
    <recommendedName>
        <fullName evidence="3">Glycine cleavage system H protein</fullName>
    </recommendedName>
</protein>
<dbReference type="NCBIfam" id="TIGR00527">
    <property type="entry name" value="gcvH"/>
    <property type="match status" value="1"/>
</dbReference>
<proteinExistence type="inferred from homology"/>
<dbReference type="PANTHER" id="PTHR11715">
    <property type="entry name" value="GLYCINE CLEAVAGE SYSTEM H PROTEIN"/>
    <property type="match status" value="1"/>
</dbReference>
<organism evidence="6 7">
    <name type="scientific">Dysgonomonas macrotermitis</name>
    <dbReference type="NCBI Taxonomy" id="1346286"/>
    <lineage>
        <taxon>Bacteria</taxon>
        <taxon>Pseudomonadati</taxon>
        <taxon>Bacteroidota</taxon>
        <taxon>Bacteroidia</taxon>
        <taxon>Bacteroidales</taxon>
        <taxon>Dysgonomonadaceae</taxon>
        <taxon>Dysgonomonas</taxon>
    </lineage>
</organism>
<evidence type="ECO:0000259" key="5">
    <source>
        <dbReference type="PROSITE" id="PS50968"/>
    </source>
</evidence>
<dbReference type="HAMAP" id="MF_00272">
    <property type="entry name" value="GcvH"/>
    <property type="match status" value="1"/>
</dbReference>
<reference evidence="7" key="1">
    <citation type="submission" date="2016-11" db="EMBL/GenBank/DDBJ databases">
        <authorList>
            <person name="Varghese N."/>
            <person name="Submissions S."/>
        </authorList>
    </citation>
    <scope>NUCLEOTIDE SEQUENCE [LARGE SCALE GENOMIC DNA]</scope>
    <source>
        <strain evidence="7">DSM 27370</strain>
    </source>
</reference>
<evidence type="ECO:0000313" key="7">
    <source>
        <dbReference type="Proteomes" id="UP000184480"/>
    </source>
</evidence>
<evidence type="ECO:0000256" key="4">
    <source>
        <dbReference type="PIRSR" id="PIRSR617453-50"/>
    </source>
</evidence>
<dbReference type="PANTHER" id="PTHR11715:SF3">
    <property type="entry name" value="GLYCINE CLEAVAGE SYSTEM H PROTEIN-RELATED"/>
    <property type="match status" value="1"/>
</dbReference>
<accession>A0A1M5FPR1</accession>
<dbReference type="PROSITE" id="PS00189">
    <property type="entry name" value="LIPOYL"/>
    <property type="match status" value="1"/>
</dbReference>
<comment type="function">
    <text evidence="3">The glycine cleavage system catalyzes the degradation of glycine. The H protein shuttles the methylamine group of glycine from the P protein to the T protein.</text>
</comment>
<evidence type="ECO:0000256" key="3">
    <source>
        <dbReference type="HAMAP-Rule" id="MF_00272"/>
    </source>
</evidence>
<dbReference type="SUPFAM" id="SSF51230">
    <property type="entry name" value="Single hybrid motif"/>
    <property type="match status" value="1"/>
</dbReference>
<dbReference type="InterPro" id="IPR000089">
    <property type="entry name" value="Biotin_lipoyl"/>
</dbReference>
<feature type="modified residue" description="N6-lipoyllysine" evidence="3 4">
    <location>
        <position position="64"/>
    </location>
</feature>
<dbReference type="InterPro" id="IPR003016">
    <property type="entry name" value="2-oxoA_DH_lipoyl-BS"/>
</dbReference>
<dbReference type="Proteomes" id="UP000184480">
    <property type="component" value="Unassembled WGS sequence"/>
</dbReference>
<keyword evidence="2 3" id="KW-0450">Lipoyl</keyword>
<dbReference type="STRING" id="1346286.SAMN05444362_11262"/>
<dbReference type="InterPro" id="IPR002930">
    <property type="entry name" value="GCV_H"/>
</dbReference>
<sequence length="126" mass="13917">MAKVVDGLLYTQSHEWVKVEGEYAYVGLTDFNQHELGNIVFIDLPEVGEDVSQGDEFGAVESSKATSDLLSPLSGKVEEVNSKLSEKPALINSAPFDSWIIKVKLTDKTQLEKLLDSKAYEALLKK</sequence>
<dbReference type="AlphaFoldDB" id="A0A1M5FPR1"/>
<dbReference type="PROSITE" id="PS50968">
    <property type="entry name" value="BIOTINYL_LIPOYL"/>
    <property type="match status" value="1"/>
</dbReference>
<keyword evidence="7" id="KW-1185">Reference proteome</keyword>
<dbReference type="GO" id="GO:0009249">
    <property type="term" value="P:protein lipoylation"/>
    <property type="evidence" value="ECO:0007669"/>
    <property type="project" value="TreeGrafter"/>
</dbReference>
<comment type="subunit">
    <text evidence="3">The glycine cleavage system is composed of four proteins: P, T, L and H.</text>
</comment>
<dbReference type="Pfam" id="PF01597">
    <property type="entry name" value="GCV_H"/>
    <property type="match status" value="1"/>
</dbReference>
<dbReference type="GO" id="GO:0005960">
    <property type="term" value="C:glycine cleavage complex"/>
    <property type="evidence" value="ECO:0007669"/>
    <property type="project" value="InterPro"/>
</dbReference>
<dbReference type="InterPro" id="IPR017453">
    <property type="entry name" value="GCV_H_sub"/>
</dbReference>
<dbReference type="GO" id="GO:0019464">
    <property type="term" value="P:glycine decarboxylation via glycine cleavage system"/>
    <property type="evidence" value="ECO:0007669"/>
    <property type="project" value="UniProtKB-UniRule"/>
</dbReference>
<dbReference type="EMBL" id="FQUC01000012">
    <property type="protein sequence ID" value="SHF93161.1"/>
    <property type="molecule type" value="Genomic_DNA"/>
</dbReference>
<gene>
    <name evidence="3" type="primary">gcvH</name>
    <name evidence="6" type="ORF">SAMN05444362_11262</name>
</gene>
<dbReference type="RefSeq" id="WP_062180842.1">
    <property type="nucleotide sequence ID" value="NZ_BBXL01000011.1"/>
</dbReference>
<evidence type="ECO:0000256" key="2">
    <source>
        <dbReference type="ARBA" id="ARBA00022823"/>
    </source>
</evidence>
<feature type="domain" description="Lipoyl-binding" evidence="5">
    <location>
        <begin position="23"/>
        <end position="104"/>
    </location>
</feature>
<dbReference type="NCBIfam" id="NF002270">
    <property type="entry name" value="PRK01202.1"/>
    <property type="match status" value="1"/>
</dbReference>
<dbReference type="InterPro" id="IPR011053">
    <property type="entry name" value="Single_hybrid_motif"/>
</dbReference>